<keyword evidence="23" id="KW-1185">Reference proteome</keyword>
<dbReference type="GO" id="GO:0046872">
    <property type="term" value="F:metal ion binding"/>
    <property type="evidence" value="ECO:0007669"/>
    <property type="project" value="UniProtKB-KW"/>
</dbReference>
<comment type="catalytic activity">
    <reaction evidence="16">
        <text>a quinol + 2 Fe(III)-[cytochrome c](out) = a quinone + 2 Fe(II)-[cytochrome c](out) + 2 H(+)(out)</text>
        <dbReference type="Rhea" id="RHEA:11484"/>
        <dbReference type="Rhea" id="RHEA-COMP:10350"/>
        <dbReference type="Rhea" id="RHEA-COMP:14399"/>
        <dbReference type="ChEBI" id="CHEBI:15378"/>
        <dbReference type="ChEBI" id="CHEBI:24646"/>
        <dbReference type="ChEBI" id="CHEBI:29033"/>
        <dbReference type="ChEBI" id="CHEBI:29034"/>
        <dbReference type="ChEBI" id="CHEBI:132124"/>
        <dbReference type="EC" id="7.1.1.8"/>
    </reaction>
</comment>
<evidence type="ECO:0000256" key="3">
    <source>
        <dbReference type="ARBA" id="ARBA00012951"/>
    </source>
</evidence>
<feature type="domain" description="Cytochrome b/b6 C-terminal region profile" evidence="21">
    <location>
        <begin position="255"/>
        <end position="449"/>
    </location>
</feature>
<dbReference type="InterPro" id="IPR027387">
    <property type="entry name" value="Cytb/b6-like_sf"/>
</dbReference>
<evidence type="ECO:0000256" key="2">
    <source>
        <dbReference type="ARBA" id="ARBA00004651"/>
    </source>
</evidence>
<dbReference type="EC" id="7.1.1.8" evidence="3"/>
<dbReference type="AlphaFoldDB" id="A0A7S8RID2"/>
<keyword evidence="8" id="KW-0679">Respiratory chain</keyword>
<evidence type="ECO:0000256" key="8">
    <source>
        <dbReference type="ARBA" id="ARBA00022660"/>
    </source>
</evidence>
<feature type="transmembrane region" description="Helical" evidence="19">
    <location>
        <begin position="157"/>
        <end position="177"/>
    </location>
</feature>
<feature type="transmembrane region" description="Helical" evidence="19">
    <location>
        <begin position="223"/>
        <end position="247"/>
    </location>
</feature>
<feature type="compositionally biased region" description="Basic and acidic residues" evidence="18">
    <location>
        <begin position="567"/>
        <end position="580"/>
    </location>
</feature>
<feature type="transmembrane region" description="Helical" evidence="19">
    <location>
        <begin position="392"/>
        <end position="418"/>
    </location>
</feature>
<dbReference type="GO" id="GO:0008121">
    <property type="term" value="F:quinol-cytochrome-c reductase activity"/>
    <property type="evidence" value="ECO:0007669"/>
    <property type="project" value="UniProtKB-EC"/>
</dbReference>
<feature type="region of interest" description="Disordered" evidence="18">
    <location>
        <begin position="567"/>
        <end position="624"/>
    </location>
</feature>
<dbReference type="PANTHER" id="PTHR19271">
    <property type="entry name" value="CYTOCHROME B"/>
    <property type="match status" value="1"/>
</dbReference>
<accession>A0A7S8RID2</accession>
<dbReference type="KEGG" id="msf:IT882_06360"/>
<dbReference type="FunFam" id="1.20.810.10:FF:000007">
    <property type="entry name" value="Ubiquinol-cytochrome C reductase B subunit"/>
    <property type="match status" value="1"/>
</dbReference>
<feature type="transmembrane region" description="Helical" evidence="19">
    <location>
        <begin position="278"/>
        <end position="300"/>
    </location>
</feature>
<feature type="domain" description="Cytochrome b/b6 N-terminal region profile" evidence="20">
    <location>
        <begin position="28"/>
        <end position="254"/>
    </location>
</feature>
<dbReference type="RefSeq" id="WP_195693632.1">
    <property type="nucleotide sequence ID" value="NZ_CP064760.1"/>
</dbReference>
<evidence type="ECO:0000256" key="14">
    <source>
        <dbReference type="ARBA" id="ARBA00023004"/>
    </source>
</evidence>
<evidence type="ECO:0000256" key="6">
    <source>
        <dbReference type="ARBA" id="ARBA00022475"/>
    </source>
</evidence>
<keyword evidence="14" id="KW-0408">Iron</keyword>
<feature type="transmembrane region" description="Helical" evidence="19">
    <location>
        <begin position="61"/>
        <end position="80"/>
    </location>
</feature>
<dbReference type="GO" id="GO:0005886">
    <property type="term" value="C:plasma membrane"/>
    <property type="evidence" value="ECO:0007669"/>
    <property type="project" value="UniProtKB-SubCell"/>
</dbReference>
<evidence type="ECO:0000256" key="9">
    <source>
        <dbReference type="ARBA" id="ARBA00022692"/>
    </source>
</evidence>
<comment type="cofactor">
    <cofactor evidence="1">
        <name>heme</name>
        <dbReference type="ChEBI" id="CHEBI:30413"/>
    </cofactor>
</comment>
<dbReference type="InterPro" id="IPR005798">
    <property type="entry name" value="Cyt_b/b6_C"/>
</dbReference>
<feature type="transmembrane region" description="Helical" evidence="19">
    <location>
        <begin position="126"/>
        <end position="145"/>
    </location>
</feature>
<dbReference type="SUPFAM" id="SSF81342">
    <property type="entry name" value="Transmembrane di-heme cytochromes"/>
    <property type="match status" value="1"/>
</dbReference>
<feature type="transmembrane region" description="Helical" evidence="19">
    <location>
        <begin position="347"/>
        <end position="371"/>
    </location>
</feature>
<dbReference type="Pfam" id="PF13631">
    <property type="entry name" value="Cytochrom_B_N_2"/>
    <property type="match status" value="1"/>
</dbReference>
<evidence type="ECO:0000259" key="20">
    <source>
        <dbReference type="PROSITE" id="PS51002"/>
    </source>
</evidence>
<dbReference type="Proteomes" id="UP000594480">
    <property type="component" value="Chromosome"/>
</dbReference>
<evidence type="ECO:0000259" key="21">
    <source>
        <dbReference type="PROSITE" id="PS51003"/>
    </source>
</evidence>
<dbReference type="GO" id="GO:0022904">
    <property type="term" value="P:respiratory electron transport chain"/>
    <property type="evidence" value="ECO:0007669"/>
    <property type="project" value="InterPro"/>
</dbReference>
<protein>
    <recommendedName>
        <fullName evidence="4">Cytochrome bc1 complex cytochrome b subunit</fullName>
        <ecNumber evidence="3">7.1.1.8</ecNumber>
    </recommendedName>
    <alternativeName>
        <fullName evidence="17">Cytochrome bc1 reductase complex subunit QcrB</fullName>
    </alternativeName>
</protein>
<dbReference type="GO" id="GO:0016491">
    <property type="term" value="F:oxidoreductase activity"/>
    <property type="evidence" value="ECO:0007669"/>
    <property type="project" value="InterPro"/>
</dbReference>
<keyword evidence="15 19" id="KW-0472">Membrane</keyword>
<dbReference type="InterPro" id="IPR005797">
    <property type="entry name" value="Cyt_b/b6_N"/>
</dbReference>
<keyword evidence="13 19" id="KW-1133">Transmembrane helix</keyword>
<dbReference type="PANTHER" id="PTHR19271:SF16">
    <property type="entry name" value="CYTOCHROME B"/>
    <property type="match status" value="1"/>
</dbReference>
<proteinExistence type="predicted"/>
<feature type="transmembrane region" description="Helical" evidence="19">
    <location>
        <begin position="424"/>
        <end position="443"/>
    </location>
</feature>
<evidence type="ECO:0000256" key="12">
    <source>
        <dbReference type="ARBA" id="ARBA00022982"/>
    </source>
</evidence>
<evidence type="ECO:0000256" key="10">
    <source>
        <dbReference type="ARBA" id="ARBA00022723"/>
    </source>
</evidence>
<evidence type="ECO:0000256" key="18">
    <source>
        <dbReference type="SAM" id="MobiDB-lite"/>
    </source>
</evidence>
<comment type="subcellular location">
    <subcellularLocation>
        <location evidence="2">Cell membrane</location>
        <topology evidence="2">Multi-pass membrane protein</topology>
    </subcellularLocation>
</comment>
<dbReference type="PROSITE" id="PS51003">
    <property type="entry name" value="CYTB_CTER"/>
    <property type="match status" value="1"/>
</dbReference>
<evidence type="ECO:0000256" key="15">
    <source>
        <dbReference type="ARBA" id="ARBA00023136"/>
    </source>
</evidence>
<name>A0A7S8RID2_9MICO</name>
<keyword evidence="7" id="KW-0349">Heme</keyword>
<reference evidence="22 23" key="1">
    <citation type="submission" date="2020-11" db="EMBL/GenBank/DDBJ databases">
        <title>Amino acid is mineralized and recycled by bacteria in oceanic microbiome.</title>
        <authorList>
            <person name="Zheng L.Y."/>
        </authorList>
    </citation>
    <scope>NUCLEOTIDE SEQUENCE [LARGE SCALE GENOMIC DNA]</scope>
    <source>
        <strain evidence="22 23">A32-1</strain>
    </source>
</reference>
<evidence type="ECO:0000256" key="7">
    <source>
        <dbReference type="ARBA" id="ARBA00022617"/>
    </source>
</evidence>
<keyword evidence="9 19" id="KW-0812">Transmembrane</keyword>
<evidence type="ECO:0000256" key="17">
    <source>
        <dbReference type="ARBA" id="ARBA00029568"/>
    </source>
</evidence>
<dbReference type="Gene3D" id="1.20.810.10">
    <property type="entry name" value="Cytochrome Bc1 Complex, Chain C"/>
    <property type="match status" value="1"/>
</dbReference>
<feature type="compositionally biased region" description="Polar residues" evidence="18">
    <location>
        <begin position="598"/>
        <end position="609"/>
    </location>
</feature>
<evidence type="ECO:0000256" key="19">
    <source>
        <dbReference type="SAM" id="Phobius"/>
    </source>
</evidence>
<dbReference type="PROSITE" id="PS51002">
    <property type="entry name" value="CYTB_NTER"/>
    <property type="match status" value="1"/>
</dbReference>
<evidence type="ECO:0000313" key="23">
    <source>
        <dbReference type="Proteomes" id="UP000594480"/>
    </source>
</evidence>
<evidence type="ECO:0000256" key="16">
    <source>
        <dbReference type="ARBA" id="ARBA00029351"/>
    </source>
</evidence>
<dbReference type="InterPro" id="IPR016174">
    <property type="entry name" value="Di-haem_cyt_TM"/>
</dbReference>
<organism evidence="22 23">
    <name type="scientific">Microbacterium schleiferi</name>
    <dbReference type="NCBI Taxonomy" id="69362"/>
    <lineage>
        <taxon>Bacteria</taxon>
        <taxon>Bacillati</taxon>
        <taxon>Actinomycetota</taxon>
        <taxon>Actinomycetes</taxon>
        <taxon>Micrococcales</taxon>
        <taxon>Microbacteriaceae</taxon>
        <taxon>Microbacterium</taxon>
    </lineage>
</organism>
<dbReference type="EMBL" id="CP064760">
    <property type="protein sequence ID" value="QPE05617.1"/>
    <property type="molecule type" value="Genomic_DNA"/>
</dbReference>
<evidence type="ECO:0000313" key="22">
    <source>
        <dbReference type="EMBL" id="QPE05617.1"/>
    </source>
</evidence>
<keyword evidence="10" id="KW-0479">Metal-binding</keyword>
<keyword evidence="11" id="KW-1278">Translocase</keyword>
<keyword evidence="6" id="KW-1003">Cell membrane</keyword>
<sequence length="624" mass="69404">MSTATATDETAVGTTREKPLGGRFVGGVANYLDERTSLSGLVKELGRKIFPDHWSFMLGEIALWSFVVVLLSGTFLTFFFQASMVPTHYTGAYIPMRGIEMSAALDSTLRISFDIRGGLLVRQIHHWAALVFIAGIGVHMLRVFFTGAFRKPRELNWTIGFVLFVLAMGEGFTGYSLPDDLLSGNGLRIIDGMIKGLPLIGTWTSFLLFGGEFPGDQIVGRLYTLHILLLPAILVALLAAHLILMIVNKHTQFAGPGRTNDNVVGYPMLPVYASKMGGFFFIVFGVIVLIASLFTINPIWNYGPYDPSPVSAGTQPDWYIGFADGALRLVPPHLESVFWDRTWSWNIILPVTVLVLFIVLVALYPFIESWITGDKREHHIAQRPRNAPTRTAIGAAGVTFYAVLWAAASSDIIATHFWVTMEGVIHTLQALLFVGPVIAYFVTKRIAIALQKKDREIALHGYESGRIVRLPGGEYIEVHQPVDEYERWKLVDFETYEPLVVRPNSRGQIPWHQNFRASLSRWFFEDRLAPVTQAEVDEALSHQHHELDHIAEEEDAEIQAMHERAGVPDAPHHPITEGKQSETAVRPTNVIVTDEIVENTSADKGTSNTDVDPDDDVHPGGDKK</sequence>
<keyword evidence="5" id="KW-0813">Transport</keyword>
<evidence type="ECO:0000256" key="1">
    <source>
        <dbReference type="ARBA" id="ARBA00001971"/>
    </source>
</evidence>
<evidence type="ECO:0000256" key="13">
    <source>
        <dbReference type="ARBA" id="ARBA00022989"/>
    </source>
</evidence>
<evidence type="ECO:0000256" key="5">
    <source>
        <dbReference type="ARBA" id="ARBA00022448"/>
    </source>
</evidence>
<evidence type="ECO:0000256" key="4">
    <source>
        <dbReference type="ARBA" id="ARBA00016116"/>
    </source>
</evidence>
<gene>
    <name evidence="22" type="ORF">IT882_06360</name>
</gene>
<evidence type="ECO:0000256" key="11">
    <source>
        <dbReference type="ARBA" id="ARBA00022967"/>
    </source>
</evidence>
<keyword evidence="12" id="KW-0249">Electron transport</keyword>